<accession>A0ABQ3EPP8</accession>
<evidence type="ECO:0000313" key="2">
    <source>
        <dbReference type="Proteomes" id="UP000637980"/>
    </source>
</evidence>
<gene>
    <name evidence="1" type="ORF">GCM10007094_44460</name>
</gene>
<dbReference type="EMBL" id="BMXE01000013">
    <property type="protein sequence ID" value="GHB50294.1"/>
    <property type="molecule type" value="Genomic_DNA"/>
</dbReference>
<reference evidence="2" key="1">
    <citation type="journal article" date="2019" name="Int. J. Syst. Evol. Microbiol.">
        <title>The Global Catalogue of Microorganisms (GCM) 10K type strain sequencing project: providing services to taxonomists for standard genome sequencing and annotation.</title>
        <authorList>
            <consortium name="The Broad Institute Genomics Platform"/>
            <consortium name="The Broad Institute Genome Sequencing Center for Infectious Disease"/>
            <person name="Wu L."/>
            <person name="Ma J."/>
        </authorList>
    </citation>
    <scope>NUCLEOTIDE SEQUENCE [LARGE SCALE GENOMIC DNA]</scope>
    <source>
        <strain evidence="2">KCTC 12861</strain>
    </source>
</reference>
<sequence length="140" mass="15171">MFTDSNITKHLVDRFFVASYLAVMEKMYGMPGLAAGRDLIREVRADGESALERYICACDTKSEGTPDKDYVAALTAVTGEFMLTDDEDDIDDPDGVPCPVLCAAKAQACEAACDALPDWKLRLLCKAGCTLKFLACLANC</sequence>
<comment type="caution">
    <text evidence="1">The sequence shown here is derived from an EMBL/GenBank/DDBJ whole genome shotgun (WGS) entry which is preliminary data.</text>
</comment>
<dbReference type="RefSeq" id="WP_189438996.1">
    <property type="nucleotide sequence ID" value="NZ_BMXE01000013.1"/>
</dbReference>
<name>A0ABQ3EPP8_9HYPH</name>
<organism evidence="1 2">
    <name type="scientific">Pseudovibrio japonicus</name>
    <dbReference type="NCBI Taxonomy" id="366534"/>
    <lineage>
        <taxon>Bacteria</taxon>
        <taxon>Pseudomonadati</taxon>
        <taxon>Pseudomonadota</taxon>
        <taxon>Alphaproteobacteria</taxon>
        <taxon>Hyphomicrobiales</taxon>
        <taxon>Stappiaceae</taxon>
        <taxon>Pseudovibrio</taxon>
    </lineage>
</organism>
<keyword evidence="2" id="KW-1185">Reference proteome</keyword>
<dbReference type="Proteomes" id="UP000637980">
    <property type="component" value="Unassembled WGS sequence"/>
</dbReference>
<proteinExistence type="predicted"/>
<protein>
    <submittedName>
        <fullName evidence="1">Uncharacterized protein</fullName>
    </submittedName>
</protein>
<evidence type="ECO:0000313" key="1">
    <source>
        <dbReference type="EMBL" id="GHB50294.1"/>
    </source>
</evidence>